<organism evidence="1 2">
    <name type="scientific">Pseudomonas savastanoi pv. glycinea str. race 4</name>
    <dbReference type="NCBI Taxonomy" id="875330"/>
    <lineage>
        <taxon>Bacteria</taxon>
        <taxon>Pseudomonadati</taxon>
        <taxon>Pseudomonadota</taxon>
        <taxon>Gammaproteobacteria</taxon>
        <taxon>Pseudomonadales</taxon>
        <taxon>Pseudomonadaceae</taxon>
        <taxon>Pseudomonas</taxon>
    </lineage>
</organism>
<name>F3C1C2_PSESG</name>
<dbReference type="AlphaFoldDB" id="F3C1C2"/>
<protein>
    <submittedName>
        <fullName evidence="1">Uncharacterized protein</fullName>
    </submittedName>
</protein>
<evidence type="ECO:0000313" key="1">
    <source>
        <dbReference type="EMBL" id="EGH08687.1"/>
    </source>
</evidence>
<gene>
    <name evidence="1" type="ORF">Pgy4_06312</name>
</gene>
<dbReference type="BioCyc" id="PSYR875330:G11XH-1149-MONOMER"/>
<evidence type="ECO:0000313" key="2">
    <source>
        <dbReference type="Proteomes" id="UP000005466"/>
    </source>
</evidence>
<dbReference type="Proteomes" id="UP000005466">
    <property type="component" value="Unassembled WGS sequence"/>
</dbReference>
<reference evidence="1 2" key="1">
    <citation type="journal article" date="2011" name="PLoS Pathog.">
        <title>Dynamic evolution of pathogenicity revealed by sequencing and comparative genomics of 19 Pseudomonas syringae isolates.</title>
        <authorList>
            <person name="Baltrus D.A."/>
            <person name="Nishimura M.T."/>
            <person name="Romanchuk A."/>
            <person name="Chang J.H."/>
            <person name="Mukhtar M.S."/>
            <person name="Cherkis K."/>
            <person name="Roach J."/>
            <person name="Grant S.R."/>
            <person name="Jones C.D."/>
            <person name="Dangl J.L."/>
        </authorList>
    </citation>
    <scope>NUCLEOTIDE SEQUENCE [LARGE SCALE GENOMIC DNA]</scope>
    <source>
        <strain evidence="2">race 4</strain>
    </source>
</reference>
<accession>F3C1C2</accession>
<dbReference type="HOGENOM" id="CLU_3331836_0_0_6"/>
<comment type="caution">
    <text evidence="1">The sequence shown here is derived from an EMBL/GenBank/DDBJ whole genome shotgun (WGS) entry which is preliminary data.</text>
</comment>
<sequence length="38" mass="3970">MNTGNLVIMGHSAGGAGLLPRSLCWQETKGCGHSPVWC</sequence>
<proteinExistence type="predicted"/>
<dbReference type="EMBL" id="ADWY01000256">
    <property type="protein sequence ID" value="EGH08687.1"/>
    <property type="molecule type" value="Genomic_DNA"/>
</dbReference>